<evidence type="ECO:0000256" key="1">
    <source>
        <dbReference type="SAM" id="Phobius"/>
    </source>
</evidence>
<sequence>MYPQMSSSPTSSDPHLDPTSGLFYEPRFQNAITSGTGWDKNLCEILHSKFPMPYCAYKEMASAYAEILQLFEASNGNLVGFYYRSDLKQILSTLEYFVHYSKLHREALRDGQLFYNIRYPSARSGEENYDADTRCQSKTMSSKIETGISLLRDRTGLEQRYKDFDNRRLLGFITRVSMILAEISIAMFVCMIVLVVALPWHWKFIVSKAAFALAIGAVAYIEIHSRCSNPVHALLSIHLGLERFEGVPDPCS</sequence>
<name>A0AA39MJJ6_9AGAR</name>
<protein>
    <submittedName>
        <fullName evidence="2">Uncharacterized protein</fullName>
    </submittedName>
</protein>
<comment type="caution">
    <text evidence="2">The sequence shown here is derived from an EMBL/GenBank/DDBJ whole genome shotgun (WGS) entry which is preliminary data.</text>
</comment>
<proteinExistence type="predicted"/>
<evidence type="ECO:0000313" key="3">
    <source>
        <dbReference type="Proteomes" id="UP001175226"/>
    </source>
</evidence>
<keyword evidence="1" id="KW-0472">Membrane</keyword>
<evidence type="ECO:0000313" key="2">
    <source>
        <dbReference type="EMBL" id="KAK0436682.1"/>
    </source>
</evidence>
<feature type="transmembrane region" description="Helical" evidence="1">
    <location>
        <begin position="169"/>
        <end position="198"/>
    </location>
</feature>
<reference evidence="2" key="1">
    <citation type="submission" date="2023-06" db="EMBL/GenBank/DDBJ databases">
        <authorList>
            <consortium name="Lawrence Berkeley National Laboratory"/>
            <person name="Ahrendt S."/>
            <person name="Sahu N."/>
            <person name="Indic B."/>
            <person name="Wong-Bajracharya J."/>
            <person name="Merenyi Z."/>
            <person name="Ke H.-M."/>
            <person name="Monk M."/>
            <person name="Kocsube S."/>
            <person name="Drula E."/>
            <person name="Lipzen A."/>
            <person name="Balint B."/>
            <person name="Henrissat B."/>
            <person name="Andreopoulos B."/>
            <person name="Martin F.M."/>
            <person name="Harder C.B."/>
            <person name="Rigling D."/>
            <person name="Ford K.L."/>
            <person name="Foster G.D."/>
            <person name="Pangilinan J."/>
            <person name="Papanicolaou A."/>
            <person name="Barry K."/>
            <person name="LaButti K."/>
            <person name="Viragh M."/>
            <person name="Koriabine M."/>
            <person name="Yan M."/>
            <person name="Riley R."/>
            <person name="Champramary S."/>
            <person name="Plett K.L."/>
            <person name="Tsai I.J."/>
            <person name="Slot J."/>
            <person name="Sipos G."/>
            <person name="Plett J."/>
            <person name="Nagy L.G."/>
            <person name="Grigoriev I.V."/>
        </authorList>
    </citation>
    <scope>NUCLEOTIDE SEQUENCE</scope>
    <source>
        <strain evidence="2">FPL87.14</strain>
    </source>
</reference>
<keyword evidence="3" id="KW-1185">Reference proteome</keyword>
<gene>
    <name evidence="2" type="ORF">EV421DRAFT_1102775</name>
</gene>
<dbReference type="EMBL" id="JAUEPT010000053">
    <property type="protein sequence ID" value="KAK0436682.1"/>
    <property type="molecule type" value="Genomic_DNA"/>
</dbReference>
<organism evidence="2 3">
    <name type="scientific">Armillaria borealis</name>
    <dbReference type="NCBI Taxonomy" id="47425"/>
    <lineage>
        <taxon>Eukaryota</taxon>
        <taxon>Fungi</taxon>
        <taxon>Dikarya</taxon>
        <taxon>Basidiomycota</taxon>
        <taxon>Agaricomycotina</taxon>
        <taxon>Agaricomycetes</taxon>
        <taxon>Agaricomycetidae</taxon>
        <taxon>Agaricales</taxon>
        <taxon>Marasmiineae</taxon>
        <taxon>Physalacriaceae</taxon>
        <taxon>Armillaria</taxon>
    </lineage>
</organism>
<keyword evidence="1" id="KW-0812">Transmembrane</keyword>
<dbReference type="Proteomes" id="UP001175226">
    <property type="component" value="Unassembled WGS sequence"/>
</dbReference>
<keyword evidence="1" id="KW-1133">Transmembrane helix</keyword>
<dbReference type="AlphaFoldDB" id="A0AA39MJJ6"/>
<accession>A0AA39MJJ6</accession>